<gene>
    <name evidence="2" type="ORF">J43TS3_00570</name>
</gene>
<accession>A0A919X404</accession>
<dbReference type="InterPro" id="IPR007401">
    <property type="entry name" value="DUF454"/>
</dbReference>
<comment type="caution">
    <text evidence="2">The sequence shown here is derived from an EMBL/GenBank/DDBJ whole genome shotgun (WGS) entry which is preliminary data.</text>
</comment>
<keyword evidence="1" id="KW-0472">Membrane</keyword>
<name>A0A919X404_9BACI</name>
<reference evidence="2" key="1">
    <citation type="submission" date="2021-03" db="EMBL/GenBank/DDBJ databases">
        <title>Antimicrobial resistance genes in bacteria isolated from Japanese honey, and their potential for conferring macrolide and lincosamide resistance in the American foulbrood pathogen Paenibacillus larvae.</title>
        <authorList>
            <person name="Okamoto M."/>
            <person name="Kumagai M."/>
            <person name="Kanamori H."/>
            <person name="Takamatsu D."/>
        </authorList>
    </citation>
    <scope>NUCLEOTIDE SEQUENCE</scope>
    <source>
        <strain evidence="2">J43TS3</strain>
    </source>
</reference>
<keyword evidence="1" id="KW-0812">Transmembrane</keyword>
<feature type="transmembrane region" description="Helical" evidence="1">
    <location>
        <begin position="7"/>
        <end position="29"/>
    </location>
</feature>
<dbReference type="RefSeq" id="WP_212919001.1">
    <property type="nucleotide sequence ID" value="NZ_BORP01000001.1"/>
</dbReference>
<protein>
    <recommendedName>
        <fullName evidence="4">DUF454 domain-containing protein</fullName>
    </recommendedName>
</protein>
<organism evidence="2 3">
    <name type="scientific">Ornithinibacillus bavariensis</name>
    <dbReference type="NCBI Taxonomy" id="545502"/>
    <lineage>
        <taxon>Bacteria</taxon>
        <taxon>Bacillati</taxon>
        <taxon>Bacillota</taxon>
        <taxon>Bacilli</taxon>
        <taxon>Bacillales</taxon>
        <taxon>Bacillaceae</taxon>
        <taxon>Ornithinibacillus</taxon>
    </lineage>
</organism>
<dbReference type="Proteomes" id="UP000676917">
    <property type="component" value="Unassembled WGS sequence"/>
</dbReference>
<dbReference type="Pfam" id="PF04304">
    <property type="entry name" value="DUF454"/>
    <property type="match status" value="1"/>
</dbReference>
<feature type="transmembrane region" description="Helical" evidence="1">
    <location>
        <begin position="86"/>
        <end position="110"/>
    </location>
</feature>
<dbReference type="AlphaFoldDB" id="A0A919X404"/>
<evidence type="ECO:0008006" key="4">
    <source>
        <dbReference type="Google" id="ProtNLM"/>
    </source>
</evidence>
<keyword evidence="3" id="KW-1185">Reference proteome</keyword>
<dbReference type="PANTHER" id="PTHR35813:SF1">
    <property type="entry name" value="INNER MEMBRANE PROTEIN YBAN"/>
    <property type="match status" value="1"/>
</dbReference>
<sequence length="133" mass="15762">MKNMKRILYILLGFISFGIGVAGTVLPVLPGGPFFLFASYCFAKSSERLEKWFKRTSFYKRYVDRYFLRKAMTRMEKIRINLIADFFILLSIIFVKILLVRIIMVLLAVIKHYYFIKKIKTIKPDEIDLYELA</sequence>
<dbReference type="PANTHER" id="PTHR35813">
    <property type="entry name" value="INNER MEMBRANE PROTEIN YBAN"/>
    <property type="match status" value="1"/>
</dbReference>
<evidence type="ECO:0000313" key="2">
    <source>
        <dbReference type="EMBL" id="GIO25446.1"/>
    </source>
</evidence>
<keyword evidence="1" id="KW-1133">Transmembrane helix</keyword>
<evidence type="ECO:0000256" key="1">
    <source>
        <dbReference type="SAM" id="Phobius"/>
    </source>
</evidence>
<proteinExistence type="predicted"/>
<dbReference type="EMBL" id="BORP01000001">
    <property type="protein sequence ID" value="GIO25446.1"/>
    <property type="molecule type" value="Genomic_DNA"/>
</dbReference>
<evidence type="ECO:0000313" key="3">
    <source>
        <dbReference type="Proteomes" id="UP000676917"/>
    </source>
</evidence>
<dbReference type="GO" id="GO:0005886">
    <property type="term" value="C:plasma membrane"/>
    <property type="evidence" value="ECO:0007669"/>
    <property type="project" value="TreeGrafter"/>
</dbReference>
<dbReference type="PIRSF" id="PIRSF016789">
    <property type="entry name" value="DUF454"/>
    <property type="match status" value="1"/>
</dbReference>